<dbReference type="Gene3D" id="1.10.510.10">
    <property type="entry name" value="Transferase(Phosphotransferase) domain 1"/>
    <property type="match status" value="1"/>
</dbReference>
<dbReference type="GO" id="GO:0004672">
    <property type="term" value="F:protein kinase activity"/>
    <property type="evidence" value="ECO:0007669"/>
    <property type="project" value="InterPro"/>
</dbReference>
<dbReference type="InterPro" id="IPR000719">
    <property type="entry name" value="Prot_kinase_dom"/>
</dbReference>
<accession>A0A1Y3B0K6</accession>
<evidence type="ECO:0000259" key="2">
    <source>
        <dbReference type="PROSITE" id="PS50011"/>
    </source>
</evidence>
<comment type="caution">
    <text evidence="3">The sequence shown here is derived from an EMBL/GenBank/DDBJ whole genome shotgun (WGS) entry which is preliminary data.</text>
</comment>
<protein>
    <submittedName>
        <fullName evidence="3">Protein kinase-like protein</fullName>
    </submittedName>
</protein>
<organism evidence="3 4">
    <name type="scientific">Euroglyphus maynei</name>
    <name type="common">Mayne's house dust mite</name>
    <dbReference type="NCBI Taxonomy" id="6958"/>
    <lineage>
        <taxon>Eukaryota</taxon>
        <taxon>Metazoa</taxon>
        <taxon>Ecdysozoa</taxon>
        <taxon>Arthropoda</taxon>
        <taxon>Chelicerata</taxon>
        <taxon>Arachnida</taxon>
        <taxon>Acari</taxon>
        <taxon>Acariformes</taxon>
        <taxon>Sarcoptiformes</taxon>
        <taxon>Astigmata</taxon>
        <taxon>Psoroptidia</taxon>
        <taxon>Analgoidea</taxon>
        <taxon>Pyroglyphidae</taxon>
        <taxon>Pyroglyphinae</taxon>
        <taxon>Euroglyphus</taxon>
    </lineage>
</organism>
<sequence>MPFYQPNQTKPPTKEDLNEKSKQIEQSVSAAETLKGDNNFLNYIIRKEQVLFCGIYSQIFACHNHQEPDSTLICRMFQVNAGIDPVNDLYLKILRFIGRKCPNIIGTFDIFYDQTRRIYLFQELANRGNCLEYLKAGTFVEPTQAIRWAYSIWNAMDFLGNCGVSHRSIRPKHIMLKTNPLSGTLIAKLGSFRDAIIYWNRETESVVNVKKFPWCEIKFANFQAPESFTKIEDTNDAKETFDPIMADVWSFGATFFYIISRQYPFDLYKSNDIATIEQEIKNRINTTTALNDDAKRWFVDLLNVDPNKRTKFDDIIQDTWFRSQIN</sequence>
<keyword evidence="3" id="KW-0418">Kinase</keyword>
<dbReference type="InterPro" id="IPR011009">
    <property type="entry name" value="Kinase-like_dom_sf"/>
</dbReference>
<feature type="region of interest" description="Disordered" evidence="1">
    <location>
        <begin position="1"/>
        <end position="22"/>
    </location>
</feature>
<dbReference type="EMBL" id="MUJZ01052866">
    <property type="protein sequence ID" value="OTF73166.1"/>
    <property type="molecule type" value="Genomic_DNA"/>
</dbReference>
<dbReference type="GO" id="GO:0005524">
    <property type="term" value="F:ATP binding"/>
    <property type="evidence" value="ECO:0007669"/>
    <property type="project" value="InterPro"/>
</dbReference>
<proteinExistence type="predicted"/>
<keyword evidence="3" id="KW-0808">Transferase</keyword>
<evidence type="ECO:0000313" key="4">
    <source>
        <dbReference type="Proteomes" id="UP000194236"/>
    </source>
</evidence>
<dbReference type="SMART" id="SM00220">
    <property type="entry name" value="S_TKc"/>
    <property type="match status" value="1"/>
</dbReference>
<keyword evidence="4" id="KW-1185">Reference proteome</keyword>
<dbReference type="PROSITE" id="PS50011">
    <property type="entry name" value="PROTEIN_KINASE_DOM"/>
    <property type="match status" value="1"/>
</dbReference>
<feature type="compositionally biased region" description="Polar residues" evidence="1">
    <location>
        <begin position="1"/>
        <end position="11"/>
    </location>
</feature>
<feature type="domain" description="Protein kinase" evidence="2">
    <location>
        <begin position="45"/>
        <end position="321"/>
    </location>
</feature>
<feature type="compositionally biased region" description="Basic and acidic residues" evidence="1">
    <location>
        <begin position="12"/>
        <end position="22"/>
    </location>
</feature>
<dbReference type="Pfam" id="PF00069">
    <property type="entry name" value="Pkinase"/>
    <property type="match status" value="1"/>
</dbReference>
<dbReference type="SUPFAM" id="SSF56112">
    <property type="entry name" value="Protein kinase-like (PK-like)"/>
    <property type="match status" value="1"/>
</dbReference>
<dbReference type="Proteomes" id="UP000194236">
    <property type="component" value="Unassembled WGS sequence"/>
</dbReference>
<dbReference type="PANTHER" id="PTHR24362">
    <property type="entry name" value="SERINE/THREONINE-PROTEIN KINASE NEK"/>
    <property type="match status" value="1"/>
</dbReference>
<name>A0A1Y3B0K6_EURMA</name>
<dbReference type="AlphaFoldDB" id="A0A1Y3B0K6"/>
<gene>
    <name evidence="3" type="ORF">BLA29_002155</name>
</gene>
<reference evidence="3 4" key="1">
    <citation type="submission" date="2017-03" db="EMBL/GenBank/DDBJ databases">
        <title>Genome Survey of Euroglyphus maynei.</title>
        <authorList>
            <person name="Arlian L.G."/>
            <person name="Morgan M.S."/>
            <person name="Rider S.D."/>
        </authorList>
    </citation>
    <scope>NUCLEOTIDE SEQUENCE [LARGE SCALE GENOMIC DNA]</scope>
    <source>
        <strain evidence="3">Arlian Lab</strain>
        <tissue evidence="3">Whole body</tissue>
    </source>
</reference>
<dbReference type="OrthoDB" id="10252171at2759"/>
<evidence type="ECO:0000256" key="1">
    <source>
        <dbReference type="SAM" id="MobiDB-lite"/>
    </source>
</evidence>
<dbReference type="PANTHER" id="PTHR24362:SF309">
    <property type="entry name" value="PROTEIN KINASE DOMAIN-CONTAINING PROTEIN"/>
    <property type="match status" value="1"/>
</dbReference>
<evidence type="ECO:0000313" key="3">
    <source>
        <dbReference type="EMBL" id="OTF73166.1"/>
    </source>
</evidence>